<dbReference type="AlphaFoldDB" id="S8B314"/>
<feature type="compositionally biased region" description="Basic and acidic residues" evidence="1">
    <location>
        <begin position="98"/>
        <end position="115"/>
    </location>
</feature>
<accession>S8B314</accession>
<sequence>MWFWRPCPQRGKKHRTHLILQRSSWHQHRSRYDQKGEEEEREGEREREQRGRWGERNSRTKSPKSPPKLQEKKKESNQIPRNSATGRVSEWGQMSSRSWREELGEKKGAGEQARW</sequence>
<evidence type="ECO:0000313" key="2">
    <source>
        <dbReference type="EMBL" id="EPS33233.1"/>
    </source>
</evidence>
<feature type="region of interest" description="Disordered" evidence="1">
    <location>
        <begin position="1"/>
        <end position="115"/>
    </location>
</feature>
<keyword evidence="3" id="KW-1185">Reference proteome</keyword>
<feature type="compositionally biased region" description="Polar residues" evidence="1">
    <location>
        <begin position="77"/>
        <end position="97"/>
    </location>
</feature>
<proteinExistence type="predicted"/>
<dbReference type="HOGENOM" id="CLU_2109861_0_0_1"/>
<protein>
    <submittedName>
        <fullName evidence="2">Uncharacterized protein</fullName>
    </submittedName>
</protein>
<name>S8B314_PENO1</name>
<evidence type="ECO:0000256" key="1">
    <source>
        <dbReference type="SAM" id="MobiDB-lite"/>
    </source>
</evidence>
<dbReference type="EMBL" id="KB644415">
    <property type="protein sequence ID" value="EPS33233.1"/>
    <property type="molecule type" value="Genomic_DNA"/>
</dbReference>
<reference evidence="2 3" key="1">
    <citation type="journal article" date="2013" name="PLoS ONE">
        <title>Genomic and secretomic analyses reveal unique features of the lignocellulolytic enzyme system of Penicillium decumbens.</title>
        <authorList>
            <person name="Liu G."/>
            <person name="Zhang L."/>
            <person name="Wei X."/>
            <person name="Zou G."/>
            <person name="Qin Y."/>
            <person name="Ma L."/>
            <person name="Li J."/>
            <person name="Zheng H."/>
            <person name="Wang S."/>
            <person name="Wang C."/>
            <person name="Xun L."/>
            <person name="Zhao G.-P."/>
            <person name="Zhou Z."/>
            <person name="Qu Y."/>
        </authorList>
    </citation>
    <scope>NUCLEOTIDE SEQUENCE [LARGE SCALE GENOMIC DNA]</scope>
    <source>
        <strain evidence="3">114-2 / CGMCC 5302</strain>
    </source>
</reference>
<gene>
    <name evidence="2" type="ORF">PDE_08195</name>
</gene>
<evidence type="ECO:0000313" key="3">
    <source>
        <dbReference type="Proteomes" id="UP000019376"/>
    </source>
</evidence>
<dbReference type="Proteomes" id="UP000019376">
    <property type="component" value="Unassembled WGS sequence"/>
</dbReference>
<organism evidence="2 3">
    <name type="scientific">Penicillium oxalicum (strain 114-2 / CGMCC 5302)</name>
    <name type="common">Penicillium decumbens</name>
    <dbReference type="NCBI Taxonomy" id="933388"/>
    <lineage>
        <taxon>Eukaryota</taxon>
        <taxon>Fungi</taxon>
        <taxon>Dikarya</taxon>
        <taxon>Ascomycota</taxon>
        <taxon>Pezizomycotina</taxon>
        <taxon>Eurotiomycetes</taxon>
        <taxon>Eurotiomycetidae</taxon>
        <taxon>Eurotiales</taxon>
        <taxon>Aspergillaceae</taxon>
        <taxon>Penicillium</taxon>
    </lineage>
</organism>
<feature type="compositionally biased region" description="Basic and acidic residues" evidence="1">
    <location>
        <begin position="42"/>
        <end position="58"/>
    </location>
</feature>